<feature type="domain" description="Radical SAM core" evidence="15">
    <location>
        <begin position="100"/>
        <end position="327"/>
    </location>
</feature>
<dbReference type="Pfam" id="PF21016">
    <property type="entry name" value="RlmN_N"/>
    <property type="match status" value="1"/>
</dbReference>
<keyword evidence="7 14" id="KW-0808">Transferase</keyword>
<evidence type="ECO:0000256" key="8">
    <source>
        <dbReference type="ARBA" id="ARBA00022691"/>
    </source>
</evidence>
<comment type="catalytic activity">
    <reaction evidence="14">
        <text>adenosine(2503) in 23S rRNA + 2 reduced [2Fe-2S]-[ferredoxin] + 2 S-adenosyl-L-methionine = 2-methyladenosine(2503) in 23S rRNA + 5'-deoxyadenosine + L-methionine + 2 oxidized [2Fe-2S]-[ferredoxin] + S-adenosyl-L-homocysteine</text>
        <dbReference type="Rhea" id="RHEA:42916"/>
        <dbReference type="Rhea" id="RHEA-COMP:10000"/>
        <dbReference type="Rhea" id="RHEA-COMP:10001"/>
        <dbReference type="Rhea" id="RHEA-COMP:10152"/>
        <dbReference type="Rhea" id="RHEA-COMP:10282"/>
        <dbReference type="ChEBI" id="CHEBI:17319"/>
        <dbReference type="ChEBI" id="CHEBI:33737"/>
        <dbReference type="ChEBI" id="CHEBI:33738"/>
        <dbReference type="ChEBI" id="CHEBI:57844"/>
        <dbReference type="ChEBI" id="CHEBI:57856"/>
        <dbReference type="ChEBI" id="CHEBI:59789"/>
        <dbReference type="ChEBI" id="CHEBI:74411"/>
        <dbReference type="ChEBI" id="CHEBI:74497"/>
        <dbReference type="EC" id="2.1.1.192"/>
    </reaction>
</comment>
<dbReference type="GO" id="GO:0005737">
    <property type="term" value="C:cytoplasm"/>
    <property type="evidence" value="ECO:0007669"/>
    <property type="project" value="UniProtKB-SubCell"/>
</dbReference>
<comment type="subcellular location">
    <subcellularLocation>
        <location evidence="1 14">Cytoplasm</location>
    </subcellularLocation>
</comment>
<feature type="binding site" evidence="14">
    <location>
        <position position="114"/>
    </location>
    <ligand>
        <name>[4Fe-4S] cluster</name>
        <dbReference type="ChEBI" id="CHEBI:49883"/>
        <note>4Fe-4S-S-AdoMet</note>
    </ligand>
</feature>
<evidence type="ECO:0000256" key="5">
    <source>
        <dbReference type="ARBA" id="ARBA00022552"/>
    </source>
</evidence>
<dbReference type="InterPro" id="IPR040072">
    <property type="entry name" value="Methyltransferase_A"/>
</dbReference>
<dbReference type="EC" id="2.1.1.192" evidence="14"/>
<feature type="binding site" evidence="14">
    <location>
        <begin position="213"/>
        <end position="215"/>
    </location>
    <ligand>
        <name>S-adenosyl-L-methionine</name>
        <dbReference type="ChEBI" id="CHEBI:59789"/>
    </ligand>
</feature>
<evidence type="ECO:0000256" key="9">
    <source>
        <dbReference type="ARBA" id="ARBA00022694"/>
    </source>
</evidence>
<accession>A0A0A2EGU8</accession>
<dbReference type="FunFam" id="3.20.20.70:FF:000014">
    <property type="entry name" value="Probable dual-specificity RNA methyltransferase RlmN"/>
    <property type="match status" value="1"/>
</dbReference>
<keyword evidence="9 14" id="KW-0819">tRNA processing</keyword>
<comment type="similarity">
    <text evidence="2 14">Belongs to the radical SAM superfamily. RlmN family.</text>
</comment>
<dbReference type="InterPro" id="IPR058240">
    <property type="entry name" value="rSAM_sf"/>
</dbReference>
<dbReference type="SFLD" id="SFLDG01062">
    <property type="entry name" value="methyltransferase_(Class_A)"/>
    <property type="match status" value="1"/>
</dbReference>
<feature type="binding site" evidence="14">
    <location>
        <position position="118"/>
    </location>
    <ligand>
        <name>[4Fe-4S] cluster</name>
        <dbReference type="ChEBI" id="CHEBI:49883"/>
        <note>4Fe-4S-S-AdoMet</note>
    </ligand>
</feature>
<evidence type="ECO:0000256" key="13">
    <source>
        <dbReference type="ARBA" id="ARBA00023157"/>
    </source>
</evidence>
<keyword evidence="12 14" id="KW-0411">Iron-sulfur</keyword>
<dbReference type="Proteomes" id="UP000030125">
    <property type="component" value="Unassembled WGS sequence"/>
</dbReference>
<evidence type="ECO:0000256" key="6">
    <source>
        <dbReference type="ARBA" id="ARBA00022603"/>
    </source>
</evidence>
<comment type="catalytic activity">
    <reaction evidence="14">
        <text>adenosine(37) in tRNA + 2 reduced [2Fe-2S]-[ferredoxin] + 2 S-adenosyl-L-methionine = 2-methyladenosine(37) in tRNA + 5'-deoxyadenosine + L-methionine + 2 oxidized [2Fe-2S]-[ferredoxin] + S-adenosyl-L-homocysteine</text>
        <dbReference type="Rhea" id="RHEA:43332"/>
        <dbReference type="Rhea" id="RHEA-COMP:10000"/>
        <dbReference type="Rhea" id="RHEA-COMP:10001"/>
        <dbReference type="Rhea" id="RHEA-COMP:10162"/>
        <dbReference type="Rhea" id="RHEA-COMP:10485"/>
        <dbReference type="ChEBI" id="CHEBI:17319"/>
        <dbReference type="ChEBI" id="CHEBI:33737"/>
        <dbReference type="ChEBI" id="CHEBI:33738"/>
        <dbReference type="ChEBI" id="CHEBI:57844"/>
        <dbReference type="ChEBI" id="CHEBI:57856"/>
        <dbReference type="ChEBI" id="CHEBI:59789"/>
        <dbReference type="ChEBI" id="CHEBI:74411"/>
        <dbReference type="ChEBI" id="CHEBI:74497"/>
        <dbReference type="EC" id="2.1.1.192"/>
    </reaction>
</comment>
<evidence type="ECO:0000313" key="17">
    <source>
        <dbReference type="Proteomes" id="UP000030125"/>
    </source>
</evidence>
<dbReference type="InterPro" id="IPR007197">
    <property type="entry name" value="rSAM"/>
</dbReference>
<dbReference type="NCBIfam" id="TIGR00048">
    <property type="entry name" value="rRNA_mod_RlmN"/>
    <property type="match status" value="1"/>
</dbReference>
<evidence type="ECO:0000256" key="4">
    <source>
        <dbReference type="ARBA" id="ARBA00022490"/>
    </source>
</evidence>
<dbReference type="PROSITE" id="PS51918">
    <property type="entry name" value="RADICAL_SAM"/>
    <property type="match status" value="1"/>
</dbReference>
<dbReference type="InterPro" id="IPR027492">
    <property type="entry name" value="RNA_MTrfase_RlmN"/>
</dbReference>
<dbReference type="SUPFAM" id="SSF102114">
    <property type="entry name" value="Radical SAM enzymes"/>
    <property type="match status" value="1"/>
</dbReference>
<gene>
    <name evidence="14" type="primary">rlmN</name>
    <name evidence="16" type="ORF">HQ35_10660</name>
</gene>
<dbReference type="RefSeq" id="WP_036853041.1">
    <property type="nucleotide sequence ID" value="NZ_JQJD01000065.1"/>
</dbReference>
<dbReference type="InterPro" id="IPR013785">
    <property type="entry name" value="Aldolase_TIM"/>
</dbReference>
<dbReference type="PIRSF" id="PIRSF006004">
    <property type="entry name" value="CHP00048"/>
    <property type="match status" value="1"/>
</dbReference>
<dbReference type="InterPro" id="IPR004383">
    <property type="entry name" value="rRNA_lsu_MTrfase_RlmN/Cfr"/>
</dbReference>
<dbReference type="OrthoDB" id="9793973at2"/>
<evidence type="ECO:0000256" key="11">
    <source>
        <dbReference type="ARBA" id="ARBA00023004"/>
    </source>
</evidence>
<evidence type="ECO:0000256" key="10">
    <source>
        <dbReference type="ARBA" id="ARBA00022723"/>
    </source>
</evidence>
<dbReference type="GO" id="GO:0019843">
    <property type="term" value="F:rRNA binding"/>
    <property type="evidence" value="ECO:0007669"/>
    <property type="project" value="UniProtKB-UniRule"/>
</dbReference>
<evidence type="ECO:0000313" key="16">
    <source>
        <dbReference type="EMBL" id="KGN78138.1"/>
    </source>
</evidence>
<evidence type="ECO:0000256" key="14">
    <source>
        <dbReference type="HAMAP-Rule" id="MF_01849"/>
    </source>
</evidence>
<dbReference type="GO" id="GO:0046872">
    <property type="term" value="F:metal ion binding"/>
    <property type="evidence" value="ECO:0007669"/>
    <property type="project" value="UniProtKB-KW"/>
</dbReference>
<dbReference type="AlphaFoldDB" id="A0A0A2EGU8"/>
<dbReference type="GO" id="GO:0002935">
    <property type="term" value="F:tRNA (adenine(37)-C2)-methyltransferase activity"/>
    <property type="evidence" value="ECO:0007669"/>
    <property type="project" value="UniProtKB-UniRule"/>
</dbReference>
<evidence type="ECO:0000256" key="1">
    <source>
        <dbReference type="ARBA" id="ARBA00004496"/>
    </source>
</evidence>
<dbReference type="eggNOG" id="COG0820">
    <property type="taxonomic scope" value="Bacteria"/>
</dbReference>
<name>A0A0A2EGU8_PORCN</name>
<keyword evidence="6 14" id="KW-0489">Methyltransferase</keyword>
<evidence type="ECO:0000256" key="12">
    <source>
        <dbReference type="ARBA" id="ARBA00023014"/>
    </source>
</evidence>
<proteinExistence type="inferred from homology"/>
<keyword evidence="11 14" id="KW-0408">Iron</keyword>
<feature type="binding site" evidence="14">
    <location>
        <begin position="159"/>
        <end position="160"/>
    </location>
    <ligand>
        <name>S-adenosyl-L-methionine</name>
        <dbReference type="ChEBI" id="CHEBI:59789"/>
    </ligand>
</feature>
<comment type="function">
    <text evidence="14">Specifically methylates position 2 of adenine 2503 in 23S rRNA and position 2 of adenine 37 in tRNAs.</text>
</comment>
<dbReference type="InterPro" id="IPR048641">
    <property type="entry name" value="RlmN_N"/>
</dbReference>
<dbReference type="PANTHER" id="PTHR30544">
    <property type="entry name" value="23S RRNA METHYLTRANSFERASE"/>
    <property type="match status" value="1"/>
</dbReference>
<dbReference type="EMBL" id="JQJD01000065">
    <property type="protein sequence ID" value="KGN78138.1"/>
    <property type="molecule type" value="Genomic_DNA"/>
</dbReference>
<comment type="caution">
    <text evidence="16">The sequence shown here is derived from an EMBL/GenBank/DDBJ whole genome shotgun (WGS) entry which is preliminary data.</text>
</comment>
<keyword evidence="17" id="KW-1185">Reference proteome</keyword>
<dbReference type="GO" id="GO:0000049">
    <property type="term" value="F:tRNA binding"/>
    <property type="evidence" value="ECO:0007669"/>
    <property type="project" value="UniProtKB-UniRule"/>
</dbReference>
<comment type="cofactor">
    <cofactor evidence="14">
        <name>[4Fe-4S] cluster</name>
        <dbReference type="ChEBI" id="CHEBI:49883"/>
    </cofactor>
    <text evidence="14">Binds 1 [4Fe-4S] cluster. The cluster is coordinated with 3 cysteines and an exchangeable S-adenosyl-L-methionine.</text>
</comment>
<comment type="caution">
    <text evidence="14">Lacks conserved residue(s) required for the propagation of feature annotation.</text>
</comment>
<dbReference type="STRING" id="36874.HQ34_04265"/>
<feature type="active site" description="Proton acceptor" evidence="14">
    <location>
        <position position="94"/>
    </location>
</feature>
<dbReference type="HAMAP" id="MF_01849">
    <property type="entry name" value="RNA_methyltr_RlmN"/>
    <property type="match status" value="1"/>
</dbReference>
<organism evidence="16 17">
    <name type="scientific">Porphyromonas cangingivalis</name>
    <dbReference type="NCBI Taxonomy" id="36874"/>
    <lineage>
        <taxon>Bacteria</taxon>
        <taxon>Pseudomonadati</taxon>
        <taxon>Bacteroidota</taxon>
        <taxon>Bacteroidia</taxon>
        <taxon>Bacteroidales</taxon>
        <taxon>Porphyromonadaceae</taxon>
        <taxon>Porphyromonas</taxon>
    </lineage>
</organism>
<dbReference type="SFLD" id="SFLDS00029">
    <property type="entry name" value="Radical_SAM"/>
    <property type="match status" value="1"/>
</dbReference>
<keyword evidence="3 14" id="KW-0004">4Fe-4S</keyword>
<keyword evidence="8 14" id="KW-0949">S-adenosyl-L-methionine</keyword>
<dbReference type="Pfam" id="PF04055">
    <property type="entry name" value="Radical_SAM"/>
    <property type="match status" value="1"/>
</dbReference>
<reference evidence="16 17" key="1">
    <citation type="submission" date="2014-08" db="EMBL/GenBank/DDBJ databases">
        <title>Porphyromonas cangingivalis strain:COT-109_OH1386 Genome sequencing.</title>
        <authorList>
            <person name="Wallis C."/>
            <person name="Deusch O."/>
            <person name="O'Flynn C."/>
            <person name="Davis I."/>
            <person name="Jospin G."/>
            <person name="Darling A.E."/>
            <person name="Coil D.A."/>
            <person name="Alexiev A."/>
            <person name="Horsfall A."/>
            <person name="Kirkwood N."/>
            <person name="Harris S."/>
            <person name="Eisen J.A."/>
        </authorList>
    </citation>
    <scope>NUCLEOTIDE SEQUENCE [LARGE SCALE GENOMIC DNA]</scope>
    <source>
        <strain evidence="17">COT-109 OH1386</strain>
    </source>
</reference>
<feature type="binding site" evidence="14">
    <location>
        <position position="289"/>
    </location>
    <ligand>
        <name>S-adenosyl-L-methionine</name>
        <dbReference type="ChEBI" id="CHEBI:59789"/>
    </ligand>
</feature>
<keyword evidence="5 14" id="KW-0698">rRNA processing</keyword>
<protein>
    <recommendedName>
        <fullName evidence="14">Probable dual-specificity RNA methyltransferase RlmN</fullName>
        <ecNumber evidence="14">2.1.1.192</ecNumber>
    </recommendedName>
    <alternativeName>
        <fullName evidence="14">23S rRNA (adenine(2503)-C(2))-methyltransferase</fullName>
    </alternativeName>
    <alternativeName>
        <fullName evidence="14">23S rRNA m2A2503 methyltransferase</fullName>
    </alternativeName>
    <alternativeName>
        <fullName evidence="14">Ribosomal RNA large subunit methyltransferase N</fullName>
    </alternativeName>
    <alternativeName>
        <fullName evidence="14">tRNA (adenine(37)-C(2))-methyltransferase</fullName>
    </alternativeName>
    <alternativeName>
        <fullName evidence="14">tRNA m2A37 methyltransferase</fullName>
    </alternativeName>
</protein>
<evidence type="ECO:0000256" key="2">
    <source>
        <dbReference type="ARBA" id="ARBA00007544"/>
    </source>
</evidence>
<keyword evidence="10 14" id="KW-0479">Metal-binding</keyword>
<comment type="miscellaneous">
    <text evidence="14">Reaction proceeds by a ping-pong mechanism involving intermediate methylation of a conserved cysteine residue.</text>
</comment>
<dbReference type="GO" id="GO:0070475">
    <property type="term" value="P:rRNA base methylation"/>
    <property type="evidence" value="ECO:0007669"/>
    <property type="project" value="UniProtKB-UniRule"/>
</dbReference>
<evidence type="ECO:0000256" key="7">
    <source>
        <dbReference type="ARBA" id="ARBA00022679"/>
    </source>
</evidence>
<dbReference type="GO" id="GO:0051539">
    <property type="term" value="F:4 iron, 4 sulfur cluster binding"/>
    <property type="evidence" value="ECO:0007669"/>
    <property type="project" value="UniProtKB-UniRule"/>
</dbReference>
<feature type="active site" description="S-methylcysteine intermediate" evidence="14">
    <location>
        <position position="332"/>
    </location>
</feature>
<dbReference type="Gene3D" id="1.10.150.530">
    <property type="match status" value="1"/>
</dbReference>
<feature type="binding site" evidence="14">
    <location>
        <position position="191"/>
    </location>
    <ligand>
        <name>S-adenosyl-L-methionine</name>
        <dbReference type="ChEBI" id="CHEBI:59789"/>
    </ligand>
</feature>
<evidence type="ECO:0000256" key="3">
    <source>
        <dbReference type="ARBA" id="ARBA00022485"/>
    </source>
</evidence>
<feature type="binding site" evidence="14">
    <location>
        <position position="121"/>
    </location>
    <ligand>
        <name>[4Fe-4S] cluster</name>
        <dbReference type="ChEBI" id="CHEBI:49883"/>
        <note>4Fe-4S-S-AdoMet</note>
    </ligand>
</feature>
<dbReference type="Gene3D" id="3.20.20.70">
    <property type="entry name" value="Aldolase class I"/>
    <property type="match status" value="1"/>
</dbReference>
<dbReference type="GO" id="GO:0070040">
    <property type="term" value="F:rRNA (adenine(2503)-C2-)-methyltransferase activity"/>
    <property type="evidence" value="ECO:0007669"/>
    <property type="project" value="UniProtKB-UniRule"/>
</dbReference>
<dbReference type="SFLD" id="SFLDF00275">
    <property type="entry name" value="adenosine_C2_methyltransferase"/>
    <property type="match status" value="1"/>
</dbReference>
<keyword evidence="4 14" id="KW-0963">Cytoplasm</keyword>
<sequence>MSKKILLGTTLDEMYGIIAEIGEPKYRAKQVVEWLYQKRAKSFDDMSNLPKALREKLNESYEIGRHDVITRQISKDGTEKYLFKVQHSPDQAVETVYIPEADRATLCVSSQVGCKMNCSFCHTGKMGFKSNLNPSDIINQILSVPHHEKLTNIVFMGMGEPLDNYEAVAKVLEIMTASWGLAWSPKRITVSTIGPKVGLTRFLSDQQAHLAISIHSPFTRERLSLMPVEKAFPIQSIIETLKGYDFSGQRRLFFEYILFDGFNDSLQHAEALCKLLAPLDCRVNLIRYHSIPGVDLQSPSPRAVQAFEDYLNNHGVRCTTRRSRGEDIFAACGMLSTKKDEN</sequence>
<dbReference type="GO" id="GO:0030488">
    <property type="term" value="P:tRNA methylation"/>
    <property type="evidence" value="ECO:0007669"/>
    <property type="project" value="UniProtKB-UniRule"/>
</dbReference>
<dbReference type="PANTHER" id="PTHR30544:SF5">
    <property type="entry name" value="RADICAL SAM CORE DOMAIN-CONTAINING PROTEIN"/>
    <property type="match status" value="1"/>
</dbReference>
<keyword evidence="13 14" id="KW-1015">Disulfide bond</keyword>
<evidence type="ECO:0000259" key="15">
    <source>
        <dbReference type="PROSITE" id="PS51918"/>
    </source>
</evidence>